<dbReference type="Proteomes" id="UP000321306">
    <property type="component" value="Unassembled WGS sequence"/>
</dbReference>
<dbReference type="EMBL" id="BJXB01000005">
    <property type="protein sequence ID" value="GEM45709.1"/>
    <property type="molecule type" value="Genomic_DNA"/>
</dbReference>
<accession>A0A511MYR7</accession>
<evidence type="ECO:0000313" key="1">
    <source>
        <dbReference type="EMBL" id="GEM45709.1"/>
    </source>
</evidence>
<sequence length="105" mass="12068">MDAQEQKIITAKQHFQQSIEDRFKNSDLQLNPETPGSDGFVLGTEDGSRRVRAVFHCDQDDVQVDLYRPLGAGWDSEPFERGLRDFERAGFLIQEELKGNEQKIQ</sequence>
<proteinExistence type="predicted"/>
<keyword evidence="2" id="KW-1185">Reference proteome</keyword>
<dbReference type="RefSeq" id="WP_146883252.1">
    <property type="nucleotide sequence ID" value="NZ_BJXB01000005.1"/>
</dbReference>
<name>A0A511MYR7_DEIC1</name>
<dbReference type="OrthoDB" id="9842955at2"/>
<gene>
    <name evidence="1" type="ORF">DC3_13440</name>
</gene>
<comment type="caution">
    <text evidence="1">The sequence shown here is derived from an EMBL/GenBank/DDBJ whole genome shotgun (WGS) entry which is preliminary data.</text>
</comment>
<organism evidence="1 2">
    <name type="scientific">Deinococcus cellulosilyticus (strain DSM 18568 / NBRC 106333 / KACC 11606 / 5516J-15)</name>
    <dbReference type="NCBI Taxonomy" id="1223518"/>
    <lineage>
        <taxon>Bacteria</taxon>
        <taxon>Thermotogati</taxon>
        <taxon>Deinococcota</taxon>
        <taxon>Deinococci</taxon>
        <taxon>Deinococcales</taxon>
        <taxon>Deinococcaceae</taxon>
        <taxon>Deinococcus</taxon>
    </lineage>
</organism>
<dbReference type="AlphaFoldDB" id="A0A511MYR7"/>
<evidence type="ECO:0000313" key="2">
    <source>
        <dbReference type="Proteomes" id="UP000321306"/>
    </source>
</evidence>
<reference evidence="1 2" key="1">
    <citation type="submission" date="2019-07" db="EMBL/GenBank/DDBJ databases">
        <title>Whole genome shotgun sequence of Deinococcus cellulosilyticus NBRC 106333.</title>
        <authorList>
            <person name="Hosoyama A."/>
            <person name="Uohara A."/>
            <person name="Ohji S."/>
            <person name="Ichikawa N."/>
        </authorList>
    </citation>
    <scope>NUCLEOTIDE SEQUENCE [LARGE SCALE GENOMIC DNA]</scope>
    <source>
        <strain evidence="1 2">NBRC 106333</strain>
    </source>
</reference>
<protein>
    <submittedName>
        <fullName evidence="1">Uncharacterized protein</fullName>
    </submittedName>
</protein>